<evidence type="ECO:0000313" key="5">
    <source>
        <dbReference type="EMBL" id="NMF57669.1"/>
    </source>
</evidence>
<name>A0ABX1LS77_9CYAN</name>
<dbReference type="InterPro" id="IPR016187">
    <property type="entry name" value="CTDL_fold"/>
</dbReference>
<dbReference type="InterPro" id="IPR042095">
    <property type="entry name" value="SUMF_sf"/>
</dbReference>
<feature type="domain" description="Novel STAND NTPase 1" evidence="4">
    <location>
        <begin position="77"/>
        <end position="464"/>
    </location>
</feature>
<feature type="domain" description="Effector-associated" evidence="3">
    <location>
        <begin position="3"/>
        <end position="60"/>
    </location>
</feature>
<evidence type="ECO:0000259" key="3">
    <source>
        <dbReference type="Pfam" id="PF19962"/>
    </source>
</evidence>
<evidence type="ECO:0000256" key="1">
    <source>
        <dbReference type="SAM" id="Coils"/>
    </source>
</evidence>
<accession>A0ABX1LS77</accession>
<keyword evidence="1" id="KW-0175">Coiled coil</keyword>
<dbReference type="InterPro" id="IPR051043">
    <property type="entry name" value="Sulfatase_Mod_Factor_Kinase"/>
</dbReference>
<keyword evidence="6" id="KW-1185">Reference proteome</keyword>
<evidence type="ECO:0000313" key="6">
    <source>
        <dbReference type="Proteomes" id="UP000738376"/>
    </source>
</evidence>
<dbReference type="InterPro" id="IPR049052">
    <property type="entry name" value="nSTAND1"/>
</dbReference>
<sequence>MASLQKEILNRQISALQKEAEPLQAQWETTLDEGQRVKLERQLQQKLKKIQEIENQLQKIENNETSVIHENKYETCPYVGLNAFDESTAQWFFGRETAFKRLMSKIEQSPFVFVVGVSGSGKSSLVKAKLIPEMKRRGHRILLMKPWSNPIQRLKDVFAEILEETGTDVIEFEQRIDTEGLLAAIADLPKPILLVIDQFEEVFTVCSQIAERRKFIQMLVDVAQTQTADFVVVATMRIDFLADCTYANLDAIVNEQMVVISGMSEDELRDAIAKPAETQGYQLSDGLLDAILQDIEAEPNCLPLLEFALQELWENRNRQQRRLSLEGYRQMKRLKGALNRHADHLYEKLSASGQKWIRRIFLKLVRTGNDAKDTRQRERRQAILDLAGDDGNARKEIERILKSLEGKSGRLLVASEENGVAIVDLAHEALMDGWQRFAEWRLEDRDLRRLGDRVKDAFDEWERALDKDKFLLSEGVVAQIEEVEMAINDYLTLEQQKFVQRNRYKYKPWLDPANLPEMVDIPSGTFWMGSPEGKGENDEKPYHQVTVKAFWMGKYPVTQAQWRTVAMTPKVEIDLSLNPSYHRGENKPVEQVNWYEAQEFCARLSKLTGENYRLPSEAEWEYACRAGASEYSEYCFGDDASQLDDYGWYGNNSGDRAIDTDQIWKDVNQNPNRYIERIRQNNCGTHLVGLKPANAWGLYDMHGNVWEWCADDWHDDYEGAPFDSQIWTKGIKNYKESGETKKLLRGGSWYAYAQNCRSACRLNIFARVRSYFLGFRVVCVLR</sequence>
<feature type="domain" description="Sulfatase-modifying factor enzyme-like" evidence="2">
    <location>
        <begin position="515"/>
        <end position="778"/>
    </location>
</feature>
<dbReference type="Gene3D" id="3.40.50.300">
    <property type="entry name" value="P-loop containing nucleotide triphosphate hydrolases"/>
    <property type="match status" value="1"/>
</dbReference>
<dbReference type="InterPro" id="IPR045438">
    <property type="entry name" value="EAD9"/>
</dbReference>
<evidence type="ECO:0000259" key="2">
    <source>
        <dbReference type="Pfam" id="PF03781"/>
    </source>
</evidence>
<evidence type="ECO:0000259" key="4">
    <source>
        <dbReference type="Pfam" id="PF20703"/>
    </source>
</evidence>
<dbReference type="Pfam" id="PF20703">
    <property type="entry name" value="nSTAND1"/>
    <property type="match status" value="1"/>
</dbReference>
<proteinExistence type="predicted"/>
<dbReference type="Pfam" id="PF03781">
    <property type="entry name" value="FGE-sulfatase"/>
    <property type="match status" value="1"/>
</dbReference>
<protein>
    <submittedName>
        <fullName evidence="5">SUMF1/EgtB/PvdO family nonheme iron enzyme</fullName>
    </submittedName>
</protein>
<dbReference type="RefSeq" id="WP_169362668.1">
    <property type="nucleotide sequence ID" value="NZ_JAAVJL010000001.1"/>
</dbReference>
<dbReference type="PANTHER" id="PTHR23150">
    <property type="entry name" value="SULFATASE MODIFYING FACTOR 1, 2"/>
    <property type="match status" value="1"/>
</dbReference>
<dbReference type="Proteomes" id="UP000738376">
    <property type="component" value="Unassembled WGS sequence"/>
</dbReference>
<reference evidence="5 6" key="1">
    <citation type="submission" date="2020-03" db="EMBL/GenBank/DDBJ databases">
        <title>Draft Genome Sequence of 2-Methylisoborneol Producing Pseudanabaena yagii Strain GIHE-NHR1 Isolated from North Han River in South Korea.</title>
        <authorList>
            <person name="Jeong J."/>
        </authorList>
    </citation>
    <scope>NUCLEOTIDE SEQUENCE [LARGE SCALE GENOMIC DNA]</scope>
    <source>
        <strain evidence="5 6">GIHE-NHR1</strain>
    </source>
</reference>
<gene>
    <name evidence="5" type="ORF">HC246_06480</name>
</gene>
<dbReference type="Pfam" id="PF19962">
    <property type="entry name" value="EAD9"/>
    <property type="match status" value="1"/>
</dbReference>
<dbReference type="InterPro" id="IPR005532">
    <property type="entry name" value="SUMF_dom"/>
</dbReference>
<comment type="caution">
    <text evidence="5">The sequence shown here is derived from an EMBL/GenBank/DDBJ whole genome shotgun (WGS) entry which is preliminary data.</text>
</comment>
<dbReference type="InterPro" id="IPR027417">
    <property type="entry name" value="P-loop_NTPase"/>
</dbReference>
<dbReference type="Gene3D" id="3.90.1580.10">
    <property type="entry name" value="paralog of FGE (formylglycine-generating enzyme)"/>
    <property type="match status" value="1"/>
</dbReference>
<dbReference type="SUPFAM" id="SSF56436">
    <property type="entry name" value="C-type lectin-like"/>
    <property type="match status" value="1"/>
</dbReference>
<dbReference type="EMBL" id="JAAVJL010000001">
    <property type="protein sequence ID" value="NMF57669.1"/>
    <property type="molecule type" value="Genomic_DNA"/>
</dbReference>
<feature type="coiled-coil region" evidence="1">
    <location>
        <begin position="6"/>
        <end position="70"/>
    </location>
</feature>
<dbReference type="PANTHER" id="PTHR23150:SF19">
    <property type="entry name" value="FORMYLGLYCINE-GENERATING ENZYME"/>
    <property type="match status" value="1"/>
</dbReference>
<organism evidence="5 6">
    <name type="scientific">Pseudanabaena yagii GIHE-NHR1</name>
    <dbReference type="NCBI Taxonomy" id="2722753"/>
    <lineage>
        <taxon>Bacteria</taxon>
        <taxon>Bacillati</taxon>
        <taxon>Cyanobacteriota</taxon>
        <taxon>Cyanophyceae</taxon>
        <taxon>Pseudanabaenales</taxon>
        <taxon>Pseudanabaenaceae</taxon>
        <taxon>Pseudanabaena</taxon>
        <taxon>Pseudanabaena yagii</taxon>
    </lineage>
</organism>
<dbReference type="SUPFAM" id="SSF52540">
    <property type="entry name" value="P-loop containing nucleoside triphosphate hydrolases"/>
    <property type="match status" value="1"/>
</dbReference>